<evidence type="ECO:0000313" key="1">
    <source>
        <dbReference type="EMBL" id="KAG0287224.1"/>
    </source>
</evidence>
<protein>
    <submittedName>
        <fullName evidence="1">Uncharacterized protein</fullName>
    </submittedName>
</protein>
<gene>
    <name evidence="1" type="ORF">BGZ96_008822</name>
</gene>
<keyword evidence="2" id="KW-1185">Reference proteome</keyword>
<organism evidence="1 2">
    <name type="scientific">Linnemannia gamsii</name>
    <dbReference type="NCBI Taxonomy" id="64522"/>
    <lineage>
        <taxon>Eukaryota</taxon>
        <taxon>Fungi</taxon>
        <taxon>Fungi incertae sedis</taxon>
        <taxon>Mucoromycota</taxon>
        <taxon>Mortierellomycotina</taxon>
        <taxon>Mortierellomycetes</taxon>
        <taxon>Mortierellales</taxon>
        <taxon>Mortierellaceae</taxon>
        <taxon>Linnemannia</taxon>
    </lineage>
</organism>
<proteinExistence type="predicted"/>
<comment type="caution">
    <text evidence="1">The sequence shown here is derived from an EMBL/GenBank/DDBJ whole genome shotgun (WGS) entry which is preliminary data.</text>
</comment>
<name>A0ABQ7JXL7_9FUNG</name>
<sequence>MYICHRDTYWKFISDNKSPYGLVAKLEEGLWLLDVSANLYGVLPGRYRVQWGLSLSNNSCASGVQFRVAAFSRDEIPEWHNEAMNSIEYTPKTVRHFLHHINSSHKEDIDPSSPSSYKAMTFIFQLPQVLVVDKDKPTLFVQMRDHGTYRSGLTVLFVKLVPAGEEEEDDEVDDDEVDLVFS</sequence>
<dbReference type="EMBL" id="JAAAIM010000508">
    <property type="protein sequence ID" value="KAG0287224.1"/>
    <property type="molecule type" value="Genomic_DNA"/>
</dbReference>
<evidence type="ECO:0000313" key="2">
    <source>
        <dbReference type="Proteomes" id="UP001194696"/>
    </source>
</evidence>
<accession>A0ABQ7JXL7</accession>
<reference evidence="1 2" key="1">
    <citation type="journal article" date="2020" name="Fungal Divers.">
        <title>Resolving the Mortierellaceae phylogeny through synthesis of multi-gene phylogenetics and phylogenomics.</title>
        <authorList>
            <person name="Vandepol N."/>
            <person name="Liber J."/>
            <person name="Desiro A."/>
            <person name="Na H."/>
            <person name="Kennedy M."/>
            <person name="Barry K."/>
            <person name="Grigoriev I.V."/>
            <person name="Miller A.N."/>
            <person name="O'Donnell K."/>
            <person name="Stajich J.E."/>
            <person name="Bonito G."/>
        </authorList>
    </citation>
    <scope>NUCLEOTIDE SEQUENCE [LARGE SCALE GENOMIC DNA]</scope>
    <source>
        <strain evidence="1 2">AD045</strain>
    </source>
</reference>
<dbReference type="Proteomes" id="UP001194696">
    <property type="component" value="Unassembled WGS sequence"/>
</dbReference>